<feature type="domain" description="Xylose isomerase-like TIM barrel" evidence="1">
    <location>
        <begin position="43"/>
        <end position="316"/>
    </location>
</feature>
<accession>A0A419EN55</accession>
<protein>
    <submittedName>
        <fullName evidence="2">Sugar phosphate isomerase/epimerase</fullName>
    </submittedName>
</protein>
<keyword evidence="2" id="KW-0413">Isomerase</keyword>
<dbReference type="Pfam" id="PF01261">
    <property type="entry name" value="AP_endonuc_2"/>
    <property type="match status" value="1"/>
</dbReference>
<evidence type="ECO:0000313" key="3">
    <source>
        <dbReference type="Proteomes" id="UP000285961"/>
    </source>
</evidence>
<dbReference type="Gene3D" id="3.20.20.150">
    <property type="entry name" value="Divalent-metal-dependent TIM barrel enzymes"/>
    <property type="match status" value="1"/>
</dbReference>
<organism evidence="2 3">
    <name type="scientific">Candidatus Abyssobacteria bacterium SURF_17</name>
    <dbReference type="NCBI Taxonomy" id="2093361"/>
    <lineage>
        <taxon>Bacteria</taxon>
        <taxon>Pseudomonadati</taxon>
        <taxon>Candidatus Hydrogenedentota</taxon>
        <taxon>Candidatus Abyssobacteria</taxon>
    </lineage>
</organism>
<dbReference type="GO" id="GO:0016853">
    <property type="term" value="F:isomerase activity"/>
    <property type="evidence" value="ECO:0007669"/>
    <property type="project" value="UniProtKB-KW"/>
</dbReference>
<evidence type="ECO:0000259" key="1">
    <source>
        <dbReference type="Pfam" id="PF01261"/>
    </source>
</evidence>
<comment type="caution">
    <text evidence="2">The sequence shown here is derived from an EMBL/GenBank/DDBJ whole genome shotgun (WGS) entry which is preliminary data.</text>
</comment>
<dbReference type="EMBL" id="QZKI01000143">
    <property type="protein sequence ID" value="RJP64093.1"/>
    <property type="molecule type" value="Genomic_DNA"/>
</dbReference>
<dbReference type="AlphaFoldDB" id="A0A419EN55"/>
<reference evidence="2 3" key="1">
    <citation type="journal article" date="2017" name="ISME J.">
        <title>Energy and carbon metabolisms in a deep terrestrial subsurface fluid microbial community.</title>
        <authorList>
            <person name="Momper L."/>
            <person name="Jungbluth S.P."/>
            <person name="Lee M.D."/>
            <person name="Amend J.P."/>
        </authorList>
    </citation>
    <scope>NUCLEOTIDE SEQUENCE [LARGE SCALE GENOMIC DNA]</scope>
    <source>
        <strain evidence="2">SURF_17</strain>
    </source>
</reference>
<evidence type="ECO:0000313" key="2">
    <source>
        <dbReference type="EMBL" id="RJP64093.1"/>
    </source>
</evidence>
<dbReference type="InterPro" id="IPR036237">
    <property type="entry name" value="Xyl_isomerase-like_sf"/>
</dbReference>
<dbReference type="PANTHER" id="PTHR12110">
    <property type="entry name" value="HYDROXYPYRUVATE ISOMERASE"/>
    <property type="match status" value="1"/>
</dbReference>
<dbReference type="Proteomes" id="UP000285961">
    <property type="component" value="Unassembled WGS sequence"/>
</dbReference>
<gene>
    <name evidence="2" type="ORF">C4532_19935</name>
</gene>
<dbReference type="InterPro" id="IPR013022">
    <property type="entry name" value="Xyl_isomerase-like_TIM-brl"/>
</dbReference>
<dbReference type="SUPFAM" id="SSF51658">
    <property type="entry name" value="Xylose isomerase-like"/>
    <property type="match status" value="1"/>
</dbReference>
<sequence>MGFRECESVLRFHVEGNSMHAISTCWKSAGAKAGNDIIGPIMDLGVTAIELDYRITEEVFNDMLPALRRGKPAVVSVHNYFPVPAVLTPAEASGDAFLLSSTEREERERAVRYTLRTLQCAHEVGASAVVLHLGKTDIEDDFSGLKEEYEKGTLASERTQAHVREILETRARAGRKHVEAALFSLDRLWKPAERLGITLGVENRYYVREFPNCDDLTIILEKFEGSNIAYWHDVGHAVVQETLYGINHEDLLSRFAATLIGIHLHDAAGTRDHRAPGKGNVDFGFVAKYLLQDAIHVIEVSPDVSAEELEEGIQFLSGNVLPRG</sequence>
<proteinExistence type="predicted"/>
<name>A0A419EN55_9BACT</name>
<dbReference type="InterPro" id="IPR050312">
    <property type="entry name" value="IolE/XylAMocC-like"/>
</dbReference>